<sequence>MKALTAARWIQWCIIMVVVIVPITATTTEDEAVGKKLSYTTVTFELKYGVEPLKGYSSFLTRLRNAVEAPTRACGLQFTRKVPLTGKQYVLVDLKFSNTQWVTLGIDAKDLYVWAYQDNVKYNGKFRANFLGDAPQSAKNSLFPGSTKRTTRFGGNYNSLEPAAGVTRNNIVLGTQNLDGAIKRVYGKQEGVLNQGKDEAKFFLIAIQMVAEAARFKFMEQGIVKGDKTTAFKAKMVAFQNDWDPISQAIHRAEAAARKCTTISPTLVISNTGYRQEVNRVDAVKNDMGLLKYKSIGSSVVNSILADDGGSSLEFLESAVL</sequence>
<evidence type="ECO:0000256" key="8">
    <source>
        <dbReference type="RuleBase" id="RU004915"/>
    </source>
</evidence>
<dbReference type="InterPro" id="IPR016138">
    <property type="entry name" value="Ribosome_inactivat_prot_sub1"/>
</dbReference>
<evidence type="ECO:0000256" key="2">
    <source>
        <dbReference type="ARBA" id="ARBA00008544"/>
    </source>
</evidence>
<dbReference type="Pfam" id="PF00161">
    <property type="entry name" value="RIP"/>
    <property type="match status" value="1"/>
</dbReference>
<dbReference type="AlphaFoldDB" id="Q1H8N0"/>
<dbReference type="GO" id="GO:0090729">
    <property type="term" value="F:toxin activity"/>
    <property type="evidence" value="ECO:0007669"/>
    <property type="project" value="UniProtKB-KW"/>
</dbReference>
<dbReference type="EC" id="3.2.2.22" evidence="3 8"/>
<reference evidence="9" key="1">
    <citation type="journal article" date="2008" name="Planta">
        <title>Post-harvest regulated gene expression and splicing efficiency in storage roots of sugar beet (Beta vulgaris L.).</title>
        <authorList>
            <person name="Rotthues A."/>
            <person name="Kappler J."/>
            <person name="Lichtfuss A."/>
            <person name="Kloos D.U."/>
            <person name="Stahl D.J."/>
            <person name="Hehl R."/>
        </authorList>
    </citation>
    <scope>NUCLEOTIDE SEQUENCE</scope>
    <source>
        <tissue evidence="9">Storage root</tissue>
    </source>
</reference>
<keyword evidence="6 8" id="KW-0611">Plant defense</keyword>
<evidence type="ECO:0000256" key="7">
    <source>
        <dbReference type="ARBA" id="ARBA00023193"/>
    </source>
</evidence>
<dbReference type="InterPro" id="IPR001574">
    <property type="entry name" value="Ribosome_inactivat_prot"/>
</dbReference>
<comment type="similarity">
    <text evidence="2">Belongs to the ribosome-inactivating protein family. Type 1 RIP subfamily.</text>
</comment>
<comment type="catalytic activity">
    <reaction evidence="1 8">
        <text>Endohydrolysis of the N-glycosidic bond at one specific adenosine on the 28S rRNA.</text>
        <dbReference type="EC" id="3.2.2.22"/>
    </reaction>
</comment>
<evidence type="ECO:0000313" key="9">
    <source>
        <dbReference type="EMBL" id="CAK22417.1"/>
    </source>
</evidence>
<dbReference type="InterPro" id="IPR036041">
    <property type="entry name" value="Ribosome-inact_prot_sf"/>
</dbReference>
<gene>
    <name evidence="9" type="primary">rip-r1</name>
</gene>
<dbReference type="EMBL" id="AM265609">
    <property type="protein sequence ID" value="CAK22417.1"/>
    <property type="molecule type" value="mRNA"/>
</dbReference>
<keyword evidence="4 8" id="KW-0800">Toxin</keyword>
<dbReference type="InterPro" id="IPR017989">
    <property type="entry name" value="Ribosome_inactivat_1/2"/>
</dbReference>
<dbReference type="GO" id="GO:0006952">
    <property type="term" value="P:defense response"/>
    <property type="evidence" value="ECO:0007669"/>
    <property type="project" value="UniProtKB-KW"/>
</dbReference>
<evidence type="ECO:0000256" key="5">
    <source>
        <dbReference type="ARBA" id="ARBA00022801"/>
    </source>
</evidence>
<dbReference type="PROSITE" id="PS00275">
    <property type="entry name" value="SHIGA_RICIN"/>
    <property type="match status" value="1"/>
</dbReference>
<dbReference type="Gene3D" id="3.40.420.10">
    <property type="entry name" value="Ricin (A subunit), domain 1"/>
    <property type="match status" value="1"/>
</dbReference>
<dbReference type="SUPFAM" id="SSF56371">
    <property type="entry name" value="Ribosome inactivating proteins (RIP)"/>
    <property type="match status" value="1"/>
</dbReference>
<dbReference type="SMR" id="Q1H8N0"/>
<evidence type="ECO:0000256" key="6">
    <source>
        <dbReference type="ARBA" id="ARBA00022821"/>
    </source>
</evidence>
<dbReference type="PANTHER" id="PTHR33453">
    <property type="match status" value="1"/>
</dbReference>
<dbReference type="GO" id="GO:0030598">
    <property type="term" value="F:rRNA N-glycosylase activity"/>
    <property type="evidence" value="ECO:0007669"/>
    <property type="project" value="UniProtKB-EC"/>
</dbReference>
<dbReference type="InterPro" id="IPR017988">
    <property type="entry name" value="Ribosome_inactivat_prot_CS"/>
</dbReference>
<name>Q1H8N0_BETVU</name>
<evidence type="ECO:0000256" key="4">
    <source>
        <dbReference type="ARBA" id="ARBA00022656"/>
    </source>
</evidence>
<organism evidence="9">
    <name type="scientific">Beta vulgaris</name>
    <name type="common">Sugar beet</name>
    <dbReference type="NCBI Taxonomy" id="161934"/>
    <lineage>
        <taxon>Eukaryota</taxon>
        <taxon>Viridiplantae</taxon>
        <taxon>Streptophyta</taxon>
        <taxon>Embryophyta</taxon>
        <taxon>Tracheophyta</taxon>
        <taxon>Spermatophyta</taxon>
        <taxon>Magnoliopsida</taxon>
        <taxon>eudicotyledons</taxon>
        <taxon>Gunneridae</taxon>
        <taxon>Pentapetalae</taxon>
        <taxon>Caryophyllales</taxon>
        <taxon>Chenopodiaceae</taxon>
        <taxon>Betoideae</taxon>
        <taxon>Beta</taxon>
    </lineage>
</organism>
<keyword evidence="5 8" id="KW-0378">Hydrolase</keyword>
<dbReference type="PRINTS" id="PR00396">
    <property type="entry name" value="SHIGARICIN"/>
</dbReference>
<protein>
    <recommendedName>
        <fullName evidence="3 8">rRNA N-glycosylase</fullName>
        <ecNumber evidence="3 8">3.2.2.22</ecNumber>
    </recommendedName>
</protein>
<accession>Q1H8N0</accession>
<keyword evidence="7 8" id="KW-0652">Protein synthesis inhibitor</keyword>
<proteinExistence type="evidence at transcript level"/>
<dbReference type="Gene3D" id="4.10.470.10">
    <property type="entry name" value="Ricin (A Subunit), domain 2"/>
    <property type="match status" value="1"/>
</dbReference>
<dbReference type="GO" id="GO:0017148">
    <property type="term" value="P:negative regulation of translation"/>
    <property type="evidence" value="ECO:0007669"/>
    <property type="project" value="UniProtKB-KW"/>
</dbReference>
<dbReference type="PANTHER" id="PTHR33453:SF34">
    <property type="entry name" value="RIBOSOME-INACTIVATING PROTEIN"/>
    <property type="match status" value="1"/>
</dbReference>
<dbReference type="InterPro" id="IPR016139">
    <property type="entry name" value="Ribosome_inactivat_prot_sub2"/>
</dbReference>
<evidence type="ECO:0000256" key="1">
    <source>
        <dbReference type="ARBA" id="ARBA00000237"/>
    </source>
</evidence>
<evidence type="ECO:0000256" key="3">
    <source>
        <dbReference type="ARBA" id="ARBA00012001"/>
    </source>
</evidence>